<dbReference type="PROSITE" id="PS50122">
    <property type="entry name" value="CHEB"/>
    <property type="match status" value="1"/>
</dbReference>
<reference evidence="7 8" key="1">
    <citation type="submission" date="2016-06" db="EMBL/GenBank/DDBJ databases">
        <authorList>
            <person name="Kjaerup R.B."/>
            <person name="Dalgaard T.S."/>
            <person name="Juul-Madsen H.R."/>
        </authorList>
    </citation>
    <scope>NUCLEOTIDE SEQUENCE [LARGE SCALE GENOMIC DNA]</scope>
    <source>
        <strain evidence="7 8">E152</strain>
    </source>
</reference>
<dbReference type="EMBL" id="LZJU01000105">
    <property type="protein sequence ID" value="OBH74151.1"/>
    <property type="molecule type" value="Genomic_DNA"/>
</dbReference>
<evidence type="ECO:0000313" key="7">
    <source>
        <dbReference type="EMBL" id="OBH74151.1"/>
    </source>
</evidence>
<evidence type="ECO:0000313" key="8">
    <source>
        <dbReference type="Proteomes" id="UP000092389"/>
    </source>
</evidence>
<name>A0A1A2TPE5_MYCNT</name>
<feature type="domain" description="CheB-type methylesterase" evidence="6">
    <location>
        <begin position="6"/>
        <end position="172"/>
    </location>
</feature>
<evidence type="ECO:0000256" key="5">
    <source>
        <dbReference type="SAM" id="MobiDB-lite"/>
    </source>
</evidence>
<dbReference type="OrthoDB" id="9791760at2"/>
<dbReference type="PANTHER" id="PTHR42872:SF6">
    <property type="entry name" value="PROTEIN-GLUTAMATE METHYLESTERASE_PROTEIN-GLUTAMINE GLUTAMINASE"/>
    <property type="match status" value="1"/>
</dbReference>
<keyword evidence="1" id="KW-0378">Hydrolase</keyword>
<accession>A0A1A2TCL4</accession>
<accession>A0A1A2TPE5</accession>
<dbReference type="GO" id="GO:0005737">
    <property type="term" value="C:cytoplasm"/>
    <property type="evidence" value="ECO:0007669"/>
    <property type="project" value="InterPro"/>
</dbReference>
<evidence type="ECO:0000256" key="4">
    <source>
        <dbReference type="PROSITE-ProRule" id="PRU00050"/>
    </source>
</evidence>
<organism evidence="7 8">
    <name type="scientific">Mycobacterium mantenii</name>
    <dbReference type="NCBI Taxonomy" id="560555"/>
    <lineage>
        <taxon>Bacteria</taxon>
        <taxon>Bacillati</taxon>
        <taxon>Actinomycetota</taxon>
        <taxon>Actinomycetes</taxon>
        <taxon>Mycobacteriales</taxon>
        <taxon>Mycobacteriaceae</taxon>
        <taxon>Mycobacterium</taxon>
        <taxon>Mycobacterium avium complex (MAC)</taxon>
    </lineage>
</organism>
<dbReference type="GO" id="GO:0000156">
    <property type="term" value="F:phosphorelay response regulator activity"/>
    <property type="evidence" value="ECO:0007669"/>
    <property type="project" value="InterPro"/>
</dbReference>
<dbReference type="Proteomes" id="UP000092389">
    <property type="component" value="Unassembled WGS sequence"/>
</dbReference>
<dbReference type="GO" id="GO:0006935">
    <property type="term" value="P:chemotaxis"/>
    <property type="evidence" value="ECO:0007669"/>
    <property type="project" value="InterPro"/>
</dbReference>
<dbReference type="InterPro" id="IPR035909">
    <property type="entry name" value="CheB_C"/>
</dbReference>
<comment type="caution">
    <text evidence="4">Lacks conserved residue(s) required for the propagation of feature annotation.</text>
</comment>
<dbReference type="PANTHER" id="PTHR42872">
    <property type="entry name" value="PROTEIN-GLUTAMATE METHYLESTERASE/PROTEIN-GLUTAMINE GLUTAMINASE"/>
    <property type="match status" value="1"/>
</dbReference>
<evidence type="ECO:0000256" key="2">
    <source>
        <dbReference type="ARBA" id="ARBA00039140"/>
    </source>
</evidence>
<proteinExistence type="predicted"/>
<feature type="compositionally biased region" description="Basic and acidic residues" evidence="5">
    <location>
        <begin position="283"/>
        <end position="303"/>
    </location>
</feature>
<dbReference type="SUPFAM" id="SSF52738">
    <property type="entry name" value="Methylesterase CheB, C-terminal domain"/>
    <property type="match status" value="1"/>
</dbReference>
<gene>
    <name evidence="7" type="ORF">A5683_24395</name>
</gene>
<dbReference type="Pfam" id="PF01339">
    <property type="entry name" value="CheB_methylest"/>
    <property type="match status" value="1"/>
</dbReference>
<protein>
    <recommendedName>
        <fullName evidence="2">protein-glutamate methylesterase</fullName>
        <ecNumber evidence="2">3.1.1.61</ecNumber>
    </recommendedName>
</protein>
<evidence type="ECO:0000256" key="1">
    <source>
        <dbReference type="ARBA" id="ARBA00022801"/>
    </source>
</evidence>
<dbReference type="GO" id="GO:0008984">
    <property type="term" value="F:protein-glutamate methylesterase activity"/>
    <property type="evidence" value="ECO:0007669"/>
    <property type="project" value="UniProtKB-EC"/>
</dbReference>
<evidence type="ECO:0000256" key="3">
    <source>
        <dbReference type="ARBA" id="ARBA00048267"/>
    </source>
</evidence>
<evidence type="ECO:0000259" key="6">
    <source>
        <dbReference type="PROSITE" id="PS50122"/>
    </source>
</evidence>
<dbReference type="AlphaFoldDB" id="A0A1A2TPE5"/>
<dbReference type="RefSeq" id="WP_067830903.1">
    <property type="nucleotide sequence ID" value="NZ_LZJP01000110.1"/>
</dbReference>
<comment type="caution">
    <text evidence="7">The sequence shown here is derived from an EMBL/GenBank/DDBJ whole genome shotgun (WGS) entry which is preliminary data.</text>
</comment>
<sequence>MATDGHGPGIQLAVLLASAGGLEALSRVLRDLPPDFPAAVVVQQHLGGHDSLLPAILSRQAGRSVAWAQDGGVLTSGQVVVCPPGMLLQLTSDGRCQLQAIPAHQTQIFDVLLASIAGSYGPRSVAVVLSGSGHDGAAGTAAMKRAGAVVIAESPETAQYPSMPIAAARAGADLVLRIDEIGAVLAGIVRGAPLPEPREPPAPDPAADGDAAVAACDIFGRLSAKYQTNSAEARGELARLRGAELERRRQELKVGFGATQETVAAAQRSAEESRYRAQLAHQAAEEASTRRERQVSRREIPGG</sequence>
<dbReference type="Gene3D" id="3.40.50.180">
    <property type="entry name" value="Methylesterase CheB, C-terminal domain"/>
    <property type="match status" value="1"/>
</dbReference>
<dbReference type="CDD" id="cd16433">
    <property type="entry name" value="CheB"/>
    <property type="match status" value="1"/>
</dbReference>
<comment type="catalytic activity">
    <reaction evidence="3">
        <text>[protein]-L-glutamate 5-O-methyl ester + H2O = L-glutamyl-[protein] + methanol + H(+)</text>
        <dbReference type="Rhea" id="RHEA:23236"/>
        <dbReference type="Rhea" id="RHEA-COMP:10208"/>
        <dbReference type="Rhea" id="RHEA-COMP:10311"/>
        <dbReference type="ChEBI" id="CHEBI:15377"/>
        <dbReference type="ChEBI" id="CHEBI:15378"/>
        <dbReference type="ChEBI" id="CHEBI:17790"/>
        <dbReference type="ChEBI" id="CHEBI:29973"/>
        <dbReference type="ChEBI" id="CHEBI:82795"/>
        <dbReference type="EC" id="3.1.1.61"/>
    </reaction>
</comment>
<dbReference type="EC" id="3.1.1.61" evidence="2"/>
<dbReference type="InterPro" id="IPR000673">
    <property type="entry name" value="Sig_transdc_resp-reg_Me-estase"/>
</dbReference>
<feature type="region of interest" description="Disordered" evidence="5">
    <location>
        <begin position="265"/>
        <end position="303"/>
    </location>
</feature>